<evidence type="ECO:0000313" key="3">
    <source>
        <dbReference type="EMBL" id="MFC7141355.1"/>
    </source>
</evidence>
<feature type="transmembrane region" description="Helical" evidence="2">
    <location>
        <begin position="26"/>
        <end position="47"/>
    </location>
</feature>
<keyword evidence="4" id="KW-1185">Reference proteome</keyword>
<evidence type="ECO:0000256" key="1">
    <source>
        <dbReference type="SAM" id="MobiDB-lite"/>
    </source>
</evidence>
<keyword evidence="2" id="KW-1133">Transmembrane helix</keyword>
<reference evidence="3 4" key="1">
    <citation type="journal article" date="2019" name="Int. J. Syst. Evol. Microbiol.">
        <title>The Global Catalogue of Microorganisms (GCM) 10K type strain sequencing project: providing services to taxonomists for standard genome sequencing and annotation.</title>
        <authorList>
            <consortium name="The Broad Institute Genomics Platform"/>
            <consortium name="The Broad Institute Genome Sequencing Center for Infectious Disease"/>
            <person name="Wu L."/>
            <person name="Ma J."/>
        </authorList>
    </citation>
    <scope>NUCLEOTIDE SEQUENCE [LARGE SCALE GENOMIC DNA]</scope>
    <source>
        <strain evidence="3 4">XZYJT29</strain>
    </source>
</reference>
<proteinExistence type="predicted"/>
<evidence type="ECO:0008006" key="5">
    <source>
        <dbReference type="Google" id="ProtNLM"/>
    </source>
</evidence>
<sequence>MATESRRPPGASDRPERGPGPMARNAMLGAASAVLFILGLLITESFGETAVDVDLKPFFAPYLLIAVARFGIPTLSVGLGAALGEGVIDVFEGYELDDPVGFIGYVVGFTAFGWYVHEVSTDPRRPRSLLVGATLGAFVQAAFEGVAYLAFEASAGYVGASVSVVGNTAAHGVILGGLPLVVLLPRVSDRLERFVA</sequence>
<dbReference type="EMBL" id="JBHTAS010000001">
    <property type="protein sequence ID" value="MFC7141355.1"/>
    <property type="molecule type" value="Genomic_DNA"/>
</dbReference>
<feature type="transmembrane region" description="Helical" evidence="2">
    <location>
        <begin position="99"/>
        <end position="117"/>
    </location>
</feature>
<feature type="region of interest" description="Disordered" evidence="1">
    <location>
        <begin position="1"/>
        <end position="22"/>
    </location>
</feature>
<feature type="compositionally biased region" description="Basic and acidic residues" evidence="1">
    <location>
        <begin position="1"/>
        <end position="17"/>
    </location>
</feature>
<keyword evidence="2" id="KW-0472">Membrane</keyword>
<accession>A0ABD5Y7P4</accession>
<keyword evidence="2" id="KW-0812">Transmembrane</keyword>
<dbReference type="GeneID" id="78821668"/>
<name>A0ABD5Y7P4_9EURY</name>
<evidence type="ECO:0000256" key="2">
    <source>
        <dbReference type="SAM" id="Phobius"/>
    </source>
</evidence>
<dbReference type="RefSeq" id="WP_274322441.1">
    <property type="nucleotide sequence ID" value="NZ_CP118158.1"/>
</dbReference>
<feature type="transmembrane region" description="Helical" evidence="2">
    <location>
        <begin position="157"/>
        <end position="184"/>
    </location>
</feature>
<dbReference type="AlphaFoldDB" id="A0ABD5Y7P4"/>
<evidence type="ECO:0000313" key="4">
    <source>
        <dbReference type="Proteomes" id="UP001596432"/>
    </source>
</evidence>
<gene>
    <name evidence="3" type="ORF">ACFQMA_16140</name>
</gene>
<comment type="caution">
    <text evidence="3">The sequence shown here is derived from an EMBL/GenBank/DDBJ whole genome shotgun (WGS) entry which is preliminary data.</text>
</comment>
<feature type="transmembrane region" description="Helical" evidence="2">
    <location>
        <begin position="59"/>
        <end position="79"/>
    </location>
</feature>
<protein>
    <recommendedName>
        <fullName evidence="5">Rod shape-determining protein MreD</fullName>
    </recommendedName>
</protein>
<feature type="transmembrane region" description="Helical" evidence="2">
    <location>
        <begin position="129"/>
        <end position="151"/>
    </location>
</feature>
<organism evidence="3 4">
    <name type="scientific">Halosimplex aquaticum</name>
    <dbReference type="NCBI Taxonomy" id="3026162"/>
    <lineage>
        <taxon>Archaea</taxon>
        <taxon>Methanobacteriati</taxon>
        <taxon>Methanobacteriota</taxon>
        <taxon>Stenosarchaea group</taxon>
        <taxon>Halobacteria</taxon>
        <taxon>Halobacteriales</taxon>
        <taxon>Haloarculaceae</taxon>
        <taxon>Halosimplex</taxon>
    </lineage>
</organism>
<dbReference type="Proteomes" id="UP001596432">
    <property type="component" value="Unassembled WGS sequence"/>
</dbReference>